<name>A0A493SSX2_ANAPP</name>
<evidence type="ECO:0000313" key="3">
    <source>
        <dbReference type="Ensembl" id="ENSAPLP00000016714.1"/>
    </source>
</evidence>
<dbReference type="InterPro" id="IPR041390">
    <property type="entry name" value="FADK_N"/>
</dbReference>
<feature type="region of interest" description="Disordered" evidence="1">
    <location>
        <begin position="1"/>
        <end position="30"/>
    </location>
</feature>
<dbReference type="SUPFAM" id="SSF54236">
    <property type="entry name" value="Ubiquitin-like"/>
    <property type="match status" value="1"/>
</dbReference>
<dbReference type="AlphaFoldDB" id="A0A493SSX2"/>
<dbReference type="Gene3D" id="3.10.20.90">
    <property type="entry name" value="Phosphatidylinositol 3-kinase Catalytic Subunit, Chain A, domain 1"/>
    <property type="match status" value="1"/>
</dbReference>
<feature type="domain" description="Focal adhesion kinase N-terminal" evidence="2">
    <location>
        <begin position="35"/>
        <end position="68"/>
    </location>
</feature>
<keyword evidence="4" id="KW-1185">Reference proteome</keyword>
<dbReference type="Pfam" id="PF18038">
    <property type="entry name" value="FERM_N_2"/>
    <property type="match status" value="1"/>
</dbReference>
<protein>
    <recommendedName>
        <fullName evidence="2">Focal adhesion kinase N-terminal domain-containing protein</fullName>
    </recommendedName>
</protein>
<proteinExistence type="predicted"/>
<feature type="compositionally biased region" description="Polar residues" evidence="1">
    <location>
        <begin position="10"/>
        <end position="23"/>
    </location>
</feature>
<dbReference type="STRING" id="8840.ENSAPLP00000016714"/>
<evidence type="ECO:0000313" key="4">
    <source>
        <dbReference type="Proteomes" id="UP000016666"/>
    </source>
</evidence>
<dbReference type="Ensembl" id="ENSAPLT00000032760.1">
    <property type="protein sequence ID" value="ENSAPLP00000016714.1"/>
    <property type="gene ID" value="ENSAPLG00000017872.1"/>
</dbReference>
<dbReference type="GeneTree" id="ENSGT00940000155113"/>
<reference evidence="4" key="1">
    <citation type="submission" date="2017-10" db="EMBL/GenBank/DDBJ databases">
        <title>A new Pekin duck reference genome.</title>
        <authorList>
            <person name="Hou Z.-C."/>
            <person name="Zhou Z.-K."/>
            <person name="Zhu F."/>
            <person name="Hou S.-S."/>
        </authorList>
    </citation>
    <scope>NUCLEOTIDE SEQUENCE [LARGE SCALE GENOMIC DNA]</scope>
</reference>
<sequence>MAAAYLDPNLNHTPSSSAKTHLSTGMERSPGSMERVLKVFHYFETSSEPTTWASNIRHGDATDVRVSLALAFSSHLQVKC</sequence>
<evidence type="ECO:0000259" key="2">
    <source>
        <dbReference type="Pfam" id="PF18038"/>
    </source>
</evidence>
<reference evidence="3" key="2">
    <citation type="submission" date="2025-08" db="UniProtKB">
        <authorList>
            <consortium name="Ensembl"/>
        </authorList>
    </citation>
    <scope>IDENTIFICATION</scope>
</reference>
<dbReference type="OMA" id="CWAREYE"/>
<accession>A0A493SSX2</accession>
<dbReference type="InterPro" id="IPR029071">
    <property type="entry name" value="Ubiquitin-like_domsf"/>
</dbReference>
<evidence type="ECO:0000256" key="1">
    <source>
        <dbReference type="SAM" id="MobiDB-lite"/>
    </source>
</evidence>
<organism evidence="3 4">
    <name type="scientific">Anas platyrhynchos platyrhynchos</name>
    <name type="common">Northern mallard</name>
    <dbReference type="NCBI Taxonomy" id="8840"/>
    <lineage>
        <taxon>Eukaryota</taxon>
        <taxon>Metazoa</taxon>
        <taxon>Chordata</taxon>
        <taxon>Craniata</taxon>
        <taxon>Vertebrata</taxon>
        <taxon>Euteleostomi</taxon>
        <taxon>Archelosauria</taxon>
        <taxon>Archosauria</taxon>
        <taxon>Dinosauria</taxon>
        <taxon>Saurischia</taxon>
        <taxon>Theropoda</taxon>
        <taxon>Coelurosauria</taxon>
        <taxon>Aves</taxon>
        <taxon>Neognathae</taxon>
        <taxon>Galloanserae</taxon>
        <taxon>Anseriformes</taxon>
        <taxon>Anatidae</taxon>
        <taxon>Anatinae</taxon>
        <taxon>Anas</taxon>
    </lineage>
</organism>
<reference evidence="3" key="3">
    <citation type="submission" date="2025-09" db="UniProtKB">
        <authorList>
            <consortium name="Ensembl"/>
        </authorList>
    </citation>
    <scope>IDENTIFICATION</scope>
</reference>
<dbReference type="Proteomes" id="UP000016666">
    <property type="component" value="Unassembled WGS sequence"/>
</dbReference>